<dbReference type="AlphaFoldDB" id="A0A6A6ZM87"/>
<feature type="domain" description="Protein kinase" evidence="1">
    <location>
        <begin position="37"/>
        <end position="141"/>
    </location>
</feature>
<dbReference type="Proteomes" id="UP000799424">
    <property type="component" value="Unassembled WGS sequence"/>
</dbReference>
<dbReference type="PROSITE" id="PS50011">
    <property type="entry name" value="PROTEIN_KINASE_DOM"/>
    <property type="match status" value="1"/>
</dbReference>
<dbReference type="InterPro" id="IPR011009">
    <property type="entry name" value="Kinase-like_dom_sf"/>
</dbReference>
<accession>A0A6A6ZM87</accession>
<dbReference type="SUPFAM" id="SSF56112">
    <property type="entry name" value="Protein kinase-like (PK-like)"/>
    <property type="match status" value="1"/>
</dbReference>
<dbReference type="Gene3D" id="3.30.200.20">
    <property type="entry name" value="Phosphorylase Kinase, domain 1"/>
    <property type="match status" value="1"/>
</dbReference>
<name>A0A6A6ZM87_9PLEO</name>
<gene>
    <name evidence="2" type="ORF">CC86DRAFT_103056</name>
</gene>
<sequence length="141" mass="15893">MIAPPAQPEESNTLPHDFVWSERGPVCDYGRTDSLPFENVAILGRTGHAQVDSVKCKGIILARKQILWTGRIPREEIQREIFILQKLDHRHVIRYVGSYTQGRVIAILLHPAAALDLGRRLRTIDDEKSEGTGPCNTTIRD</sequence>
<evidence type="ECO:0000259" key="1">
    <source>
        <dbReference type="PROSITE" id="PS50011"/>
    </source>
</evidence>
<proteinExistence type="predicted"/>
<keyword evidence="3" id="KW-1185">Reference proteome</keyword>
<reference evidence="2" key="1">
    <citation type="journal article" date="2020" name="Stud. Mycol.">
        <title>101 Dothideomycetes genomes: a test case for predicting lifestyles and emergence of pathogens.</title>
        <authorList>
            <person name="Haridas S."/>
            <person name="Albert R."/>
            <person name="Binder M."/>
            <person name="Bloem J."/>
            <person name="Labutti K."/>
            <person name="Salamov A."/>
            <person name="Andreopoulos B."/>
            <person name="Baker S."/>
            <person name="Barry K."/>
            <person name="Bills G."/>
            <person name="Bluhm B."/>
            <person name="Cannon C."/>
            <person name="Castanera R."/>
            <person name="Culley D."/>
            <person name="Daum C."/>
            <person name="Ezra D."/>
            <person name="Gonzalez J."/>
            <person name="Henrissat B."/>
            <person name="Kuo A."/>
            <person name="Liang C."/>
            <person name="Lipzen A."/>
            <person name="Lutzoni F."/>
            <person name="Magnuson J."/>
            <person name="Mondo S."/>
            <person name="Nolan M."/>
            <person name="Ohm R."/>
            <person name="Pangilinan J."/>
            <person name="Park H.-J."/>
            <person name="Ramirez L."/>
            <person name="Alfaro M."/>
            <person name="Sun H."/>
            <person name="Tritt A."/>
            <person name="Yoshinaga Y."/>
            <person name="Zwiers L.-H."/>
            <person name="Turgeon B."/>
            <person name="Goodwin S."/>
            <person name="Spatafora J."/>
            <person name="Crous P."/>
            <person name="Grigoriev I."/>
        </authorList>
    </citation>
    <scope>NUCLEOTIDE SEQUENCE</scope>
    <source>
        <strain evidence="2">CBS 113818</strain>
    </source>
</reference>
<dbReference type="OrthoDB" id="4062651at2759"/>
<evidence type="ECO:0000313" key="2">
    <source>
        <dbReference type="EMBL" id="KAF2821357.1"/>
    </source>
</evidence>
<organism evidence="2 3">
    <name type="scientific">Ophiobolus disseminans</name>
    <dbReference type="NCBI Taxonomy" id="1469910"/>
    <lineage>
        <taxon>Eukaryota</taxon>
        <taxon>Fungi</taxon>
        <taxon>Dikarya</taxon>
        <taxon>Ascomycota</taxon>
        <taxon>Pezizomycotina</taxon>
        <taxon>Dothideomycetes</taxon>
        <taxon>Pleosporomycetidae</taxon>
        <taxon>Pleosporales</taxon>
        <taxon>Pleosporineae</taxon>
        <taxon>Phaeosphaeriaceae</taxon>
        <taxon>Ophiobolus</taxon>
    </lineage>
</organism>
<dbReference type="InterPro" id="IPR000719">
    <property type="entry name" value="Prot_kinase_dom"/>
</dbReference>
<dbReference type="GO" id="GO:0004672">
    <property type="term" value="F:protein kinase activity"/>
    <property type="evidence" value="ECO:0007669"/>
    <property type="project" value="InterPro"/>
</dbReference>
<dbReference type="GO" id="GO:0005524">
    <property type="term" value="F:ATP binding"/>
    <property type="evidence" value="ECO:0007669"/>
    <property type="project" value="InterPro"/>
</dbReference>
<dbReference type="EMBL" id="MU006237">
    <property type="protein sequence ID" value="KAF2821357.1"/>
    <property type="molecule type" value="Genomic_DNA"/>
</dbReference>
<protein>
    <recommendedName>
        <fullName evidence="1">Protein kinase domain-containing protein</fullName>
    </recommendedName>
</protein>
<evidence type="ECO:0000313" key="3">
    <source>
        <dbReference type="Proteomes" id="UP000799424"/>
    </source>
</evidence>